<evidence type="ECO:0000256" key="1">
    <source>
        <dbReference type="SAM" id="MobiDB-lite"/>
    </source>
</evidence>
<comment type="caution">
    <text evidence="2">The sequence shown here is derived from an EMBL/GenBank/DDBJ whole genome shotgun (WGS) entry which is preliminary data.</text>
</comment>
<feature type="region of interest" description="Disordered" evidence="1">
    <location>
        <begin position="1"/>
        <end position="41"/>
    </location>
</feature>
<dbReference type="EMBL" id="JEMX01000012">
    <property type="protein sequence ID" value="EXI82211.1"/>
    <property type="molecule type" value="Genomic_DNA"/>
</dbReference>
<dbReference type="PATRIC" id="fig|1454003.3.peg.673"/>
<feature type="compositionally biased region" description="Basic and acidic residues" evidence="1">
    <location>
        <begin position="7"/>
        <end position="32"/>
    </location>
</feature>
<accession>A0A011P3L9</accession>
<name>A0A011P3L9_9PROT</name>
<sequence>MGKIRQGNKEAKKQAALTPKEKKAVKQAEKHAAGVAPLIQR</sequence>
<organism evidence="2 3">
    <name type="scientific">Candidatus Accumulibacter appositus</name>
    <dbReference type="NCBI Taxonomy" id="1454003"/>
    <lineage>
        <taxon>Bacteria</taxon>
        <taxon>Pseudomonadati</taxon>
        <taxon>Pseudomonadota</taxon>
        <taxon>Betaproteobacteria</taxon>
        <taxon>Candidatus Accumulibacter</taxon>
    </lineage>
</organism>
<protein>
    <submittedName>
        <fullName evidence="2">Uncharacterized protein</fullName>
    </submittedName>
</protein>
<gene>
    <name evidence="2" type="ORF">AW10_00658</name>
</gene>
<evidence type="ECO:0000313" key="3">
    <source>
        <dbReference type="Proteomes" id="UP000021816"/>
    </source>
</evidence>
<evidence type="ECO:0000313" key="2">
    <source>
        <dbReference type="EMBL" id="EXI82211.1"/>
    </source>
</evidence>
<dbReference type="Proteomes" id="UP000021816">
    <property type="component" value="Unassembled WGS sequence"/>
</dbReference>
<reference evidence="2 3" key="1">
    <citation type="submission" date="2014-02" db="EMBL/GenBank/DDBJ databases">
        <title>Expanding our view of genomic diversity in Candidatus Accumulibacter clades.</title>
        <authorList>
            <person name="Skennerton C.T."/>
            <person name="Barr J.J."/>
            <person name="Slater F.R."/>
            <person name="Bond P.L."/>
            <person name="Tyson G.W."/>
        </authorList>
    </citation>
    <scope>NUCLEOTIDE SEQUENCE [LARGE SCALE GENOMIC DNA]</scope>
    <source>
        <strain evidence="3">BA-92</strain>
    </source>
</reference>
<dbReference type="AlphaFoldDB" id="A0A011P3L9"/>
<proteinExistence type="predicted"/>